<dbReference type="PANTHER" id="PTHR35601">
    <property type="entry name" value="TOXIN RELE"/>
    <property type="match status" value="1"/>
</dbReference>
<dbReference type="Proteomes" id="UP001219297">
    <property type="component" value="Unassembled WGS sequence"/>
</dbReference>
<evidence type="ECO:0000313" key="4">
    <source>
        <dbReference type="Proteomes" id="UP001219297"/>
    </source>
</evidence>
<proteinExistence type="inferred from homology"/>
<keyword evidence="4" id="KW-1185">Reference proteome</keyword>
<reference evidence="3 4" key="1">
    <citation type="submission" date="2023-02" db="EMBL/GenBank/DDBJ databases">
        <title>Defining the Infant Male Urobiome and Moving Towards Mechanisms in Urobiome Research.</title>
        <authorList>
            <person name="Reasoner S."/>
            <person name="Flores V."/>
            <person name="Van Horn G."/>
            <person name="Morales G."/>
            <person name="Peard L."/>
            <person name="Abelson B."/>
            <person name="Manuel C."/>
            <person name="Lee J."/>
            <person name="Baker B."/>
            <person name="Williams T."/>
            <person name="Schmitz J."/>
            <person name="Clayton D."/>
            <person name="Hadjifrangiskou M."/>
        </authorList>
    </citation>
    <scope>NUCLEOTIDE SEQUENCE [LARGE SCALE GENOMIC DNA]</scope>
    <source>
        <strain evidence="3 4">AS1053</strain>
    </source>
</reference>
<dbReference type="InterPro" id="IPR035093">
    <property type="entry name" value="RelE/ParE_toxin_dom_sf"/>
</dbReference>
<sequence length="83" mass="9799">MYRVILSNLAGRQLRKLEKPIRDRILGEIEKLAVQPRPVGVKKLTNYPAWRIRVGNYRVIYEIEDDKLLVTVLRAAHRREVYA</sequence>
<dbReference type="RefSeq" id="WP_126134876.1">
    <property type="nucleotide sequence ID" value="NZ_CAMXYX010000043.1"/>
</dbReference>
<evidence type="ECO:0000256" key="2">
    <source>
        <dbReference type="ARBA" id="ARBA00022649"/>
    </source>
</evidence>
<organism evidence="3 4">
    <name type="scientific">Actinotignum sanguinis</name>
    <dbReference type="NCBI Taxonomy" id="1445614"/>
    <lineage>
        <taxon>Bacteria</taxon>
        <taxon>Bacillati</taxon>
        <taxon>Actinomycetota</taxon>
        <taxon>Actinomycetes</taxon>
        <taxon>Actinomycetales</taxon>
        <taxon>Actinomycetaceae</taxon>
        <taxon>Actinotignum</taxon>
    </lineage>
</organism>
<dbReference type="Pfam" id="PF05016">
    <property type="entry name" value="ParE_toxin"/>
    <property type="match status" value="1"/>
</dbReference>
<gene>
    <name evidence="3" type="ORF">PWJ81_08155</name>
</gene>
<comment type="similarity">
    <text evidence="1">Belongs to the RelE toxin family.</text>
</comment>
<dbReference type="EMBL" id="JARBHI010000021">
    <property type="protein sequence ID" value="MDE1657039.1"/>
    <property type="molecule type" value="Genomic_DNA"/>
</dbReference>
<dbReference type="PANTHER" id="PTHR35601:SF1">
    <property type="entry name" value="TOXIN RELE"/>
    <property type="match status" value="1"/>
</dbReference>
<dbReference type="Gene3D" id="3.30.2310.20">
    <property type="entry name" value="RelE-like"/>
    <property type="match status" value="1"/>
</dbReference>
<comment type="caution">
    <text evidence="3">The sequence shown here is derived from an EMBL/GenBank/DDBJ whole genome shotgun (WGS) entry which is preliminary data.</text>
</comment>
<dbReference type="InterPro" id="IPR007712">
    <property type="entry name" value="RelE/ParE_toxin"/>
</dbReference>
<protein>
    <submittedName>
        <fullName evidence="3">Type II toxin-antitoxin system RelE/ParE family toxin</fullName>
    </submittedName>
</protein>
<evidence type="ECO:0000313" key="3">
    <source>
        <dbReference type="EMBL" id="MDE1657039.1"/>
    </source>
</evidence>
<dbReference type="GeneID" id="83608903"/>
<evidence type="ECO:0000256" key="1">
    <source>
        <dbReference type="ARBA" id="ARBA00006226"/>
    </source>
</evidence>
<keyword evidence="2" id="KW-1277">Toxin-antitoxin system</keyword>
<dbReference type="SUPFAM" id="SSF143011">
    <property type="entry name" value="RelE-like"/>
    <property type="match status" value="1"/>
</dbReference>
<name>A0ABT5V7V6_9ACTO</name>
<accession>A0ABT5V7V6</accession>